<proteinExistence type="predicted"/>
<dbReference type="PROSITE" id="PS51257">
    <property type="entry name" value="PROKAR_LIPOPROTEIN"/>
    <property type="match status" value="1"/>
</dbReference>
<evidence type="ECO:0000256" key="1">
    <source>
        <dbReference type="SAM" id="Coils"/>
    </source>
</evidence>
<keyword evidence="3" id="KW-1185">Reference proteome</keyword>
<feature type="coiled-coil region" evidence="1">
    <location>
        <begin position="43"/>
        <end position="73"/>
    </location>
</feature>
<evidence type="ECO:0000313" key="3">
    <source>
        <dbReference type="Proteomes" id="UP000078431"/>
    </source>
</evidence>
<keyword evidence="1" id="KW-0175">Coiled coil</keyword>
<accession>A0AA91EED5</accession>
<keyword evidence="2" id="KW-0449">Lipoprotein</keyword>
<evidence type="ECO:0000313" key="2">
    <source>
        <dbReference type="EMBL" id="OAT57649.1"/>
    </source>
</evidence>
<dbReference type="Proteomes" id="UP000078431">
    <property type="component" value="Unassembled WGS sequence"/>
</dbReference>
<reference evidence="2 3" key="1">
    <citation type="submission" date="2016-04" db="EMBL/GenBank/DDBJ databases">
        <title>ATOL: Assembling a taxonomically balanced genome-scale reconstruction of the evolutionary history of the Enterobacteriaceae.</title>
        <authorList>
            <person name="Plunkett G.III."/>
            <person name="Neeno-Eckwall E.C."/>
            <person name="Glasner J.D."/>
            <person name="Perna N.T."/>
        </authorList>
    </citation>
    <scope>NUCLEOTIDE SEQUENCE [LARGE SCALE GENOMIC DNA]</scope>
    <source>
        <strain evidence="2 3">ATCC 12841</strain>
    </source>
</reference>
<sequence>MMKAQKLLLVGIVAGLLAGCSSPADRMAKCESQGISKDACYIAEQSRENAINSAAEKQALENAQKQYAQATHKPVVKTGFGVTVKRGADGIVTVDGKPAALDEKNADASVYSQGNYQVIFYTKGKVALMENRQFKGYLK</sequence>
<gene>
    <name evidence="2" type="ORF">M993_03393</name>
</gene>
<name>A0AA91EED5_9GAMM</name>
<comment type="caution">
    <text evidence="2">The sequence shown here is derived from an EMBL/GenBank/DDBJ whole genome shotgun (WGS) entry which is preliminary data.</text>
</comment>
<organism evidence="2 3">
    <name type="scientific">Obesumbacterium proteus ATCC 12841</name>
    <dbReference type="NCBI Taxonomy" id="1354268"/>
    <lineage>
        <taxon>Bacteria</taxon>
        <taxon>Pseudomonadati</taxon>
        <taxon>Pseudomonadota</taxon>
        <taxon>Gammaproteobacteria</taxon>
        <taxon>Enterobacterales</taxon>
        <taxon>Hafniaceae</taxon>
        <taxon>Obesumbacterium</taxon>
    </lineage>
</organism>
<protein>
    <submittedName>
        <fullName evidence="2">Lipoprotein</fullName>
    </submittedName>
</protein>
<dbReference type="AlphaFoldDB" id="A0AA91EED5"/>
<dbReference type="EMBL" id="LXEX01000054">
    <property type="protein sequence ID" value="OAT57649.1"/>
    <property type="molecule type" value="Genomic_DNA"/>
</dbReference>